<proteinExistence type="predicted"/>
<dbReference type="RefSeq" id="WP_310067862.1">
    <property type="nucleotide sequence ID" value="NZ_JAVDQN010000003.1"/>
</dbReference>
<accession>A0ABU1L285</accession>
<evidence type="ECO:0000313" key="3">
    <source>
        <dbReference type="Proteomes" id="UP001185254"/>
    </source>
</evidence>
<dbReference type="Proteomes" id="UP001185254">
    <property type="component" value="Unassembled WGS sequence"/>
</dbReference>
<feature type="signal peptide" evidence="1">
    <location>
        <begin position="1"/>
        <end position="24"/>
    </location>
</feature>
<comment type="caution">
    <text evidence="2">The sequence shown here is derived from an EMBL/GenBank/DDBJ whole genome shotgun (WGS) entry which is preliminary data.</text>
</comment>
<dbReference type="EMBL" id="JAVDQN010000003">
    <property type="protein sequence ID" value="MDR6377327.1"/>
    <property type="molecule type" value="Genomic_DNA"/>
</dbReference>
<dbReference type="PROSITE" id="PS51257">
    <property type="entry name" value="PROKAR_LIPOPROTEIN"/>
    <property type="match status" value="1"/>
</dbReference>
<sequence>MKTAFLRSATLCALIVFGCTEANAQFTPGQVLTATQLNSALAAPSITGGSINGAAIGASVPSTGAFTTLSASGIATLHGVTMPATGQFYQNAGATMSRVRDRLFVGPAADNLGTNVASQPDWLTQYQLAKGRTYGYVQTSQFSVLNDTPATTDSLTTAVFGARTQNRTGGAQVIGATAMGVNNSTIGSGNAAAWAGYFEAFRDTSVSGNGGAYGIEIDTMNFTNATPVTDPYSQANDQTVAAQLASGGDFPGTLYPTTVGLNFQNNNTTFDKGIVFGSNAITGATGTSGTGIAIALGKGHELQWYGAAGAPTSAIVGLGTNTAGAVQQQFSDNLVQWMNGNSPLFGAAHTSGAVNYVLASNATAGNSPSFAAQGTDANVSMILAGKGASGVLIKGQTAGATVASGYVGEPVKNSATGVSITSGTATNITSITLTPGDWDVTGAVTFVPASGTAPTLMQCGTSTTPATLGGLGTQSFLNLSFPTNGSSQGFVAPRQQINVTATTTVYLVAVSTFTGGTMTANGSVFARRVD</sequence>
<keyword evidence="3" id="KW-1185">Reference proteome</keyword>
<reference evidence="2 3" key="1">
    <citation type="submission" date="2023-07" db="EMBL/GenBank/DDBJ databases">
        <title>Sorghum-associated microbial communities from plants grown in Nebraska, USA.</title>
        <authorList>
            <person name="Schachtman D."/>
        </authorList>
    </citation>
    <scope>NUCLEOTIDE SEQUENCE [LARGE SCALE GENOMIC DNA]</scope>
    <source>
        <strain evidence="2 3">DS1039</strain>
    </source>
</reference>
<evidence type="ECO:0000313" key="2">
    <source>
        <dbReference type="EMBL" id="MDR6377327.1"/>
    </source>
</evidence>
<name>A0ABU1L285_9BURK</name>
<organism evidence="2 3">
    <name type="scientific">Paraburkholderia caledonica</name>
    <dbReference type="NCBI Taxonomy" id="134536"/>
    <lineage>
        <taxon>Bacteria</taxon>
        <taxon>Pseudomonadati</taxon>
        <taxon>Pseudomonadota</taxon>
        <taxon>Betaproteobacteria</taxon>
        <taxon>Burkholderiales</taxon>
        <taxon>Burkholderiaceae</taxon>
        <taxon>Paraburkholderia</taxon>
    </lineage>
</organism>
<keyword evidence="1" id="KW-0732">Signal</keyword>
<gene>
    <name evidence="2" type="ORF">J2776_004027</name>
</gene>
<feature type="chain" id="PRO_5045528255" evidence="1">
    <location>
        <begin position="25"/>
        <end position="530"/>
    </location>
</feature>
<protein>
    <submittedName>
        <fullName evidence="2">Uncharacterized protein</fullName>
    </submittedName>
</protein>
<evidence type="ECO:0000256" key="1">
    <source>
        <dbReference type="SAM" id="SignalP"/>
    </source>
</evidence>